<organism evidence="6">
    <name type="scientific">marine metagenome</name>
    <dbReference type="NCBI Taxonomy" id="408172"/>
    <lineage>
        <taxon>unclassified sequences</taxon>
        <taxon>metagenomes</taxon>
        <taxon>ecological metagenomes</taxon>
    </lineage>
</organism>
<keyword evidence="3" id="KW-0663">Pyridoxal phosphate</keyword>
<evidence type="ECO:0000256" key="3">
    <source>
        <dbReference type="ARBA" id="ARBA00022898"/>
    </source>
</evidence>
<dbReference type="PANTHER" id="PTHR48078:SF6">
    <property type="entry name" value="L-THREONINE DEHYDRATASE CATABOLIC TDCB"/>
    <property type="match status" value="1"/>
</dbReference>
<dbReference type="InterPro" id="IPR050147">
    <property type="entry name" value="Ser/Thr_Dehydratase"/>
</dbReference>
<evidence type="ECO:0000259" key="5">
    <source>
        <dbReference type="Pfam" id="PF00291"/>
    </source>
</evidence>
<feature type="non-terminal residue" evidence="6">
    <location>
        <position position="1"/>
    </location>
</feature>
<dbReference type="GO" id="GO:0009097">
    <property type="term" value="P:isoleucine biosynthetic process"/>
    <property type="evidence" value="ECO:0007669"/>
    <property type="project" value="TreeGrafter"/>
</dbReference>
<dbReference type="EMBL" id="UINC01208806">
    <property type="protein sequence ID" value="SVE31533.1"/>
    <property type="molecule type" value="Genomic_DNA"/>
</dbReference>
<protein>
    <recommendedName>
        <fullName evidence="5">Tryptophan synthase beta chain-like PALP domain-containing protein</fullName>
    </recommendedName>
</protein>
<proteinExistence type="inferred from homology"/>
<evidence type="ECO:0000256" key="4">
    <source>
        <dbReference type="ARBA" id="ARBA00023239"/>
    </source>
</evidence>
<feature type="domain" description="Tryptophan synthase beta chain-like PALP" evidence="5">
    <location>
        <begin position="4"/>
        <end position="129"/>
    </location>
</feature>
<dbReference type="FunFam" id="3.40.50.1100:FF:000005">
    <property type="entry name" value="Threonine dehydratase catabolic"/>
    <property type="match status" value="1"/>
</dbReference>
<accession>A0A383CHJ6</accession>
<dbReference type="GO" id="GO:0003941">
    <property type="term" value="F:L-serine ammonia-lyase activity"/>
    <property type="evidence" value="ECO:0007669"/>
    <property type="project" value="TreeGrafter"/>
</dbReference>
<dbReference type="Pfam" id="PF00291">
    <property type="entry name" value="PALP"/>
    <property type="match status" value="1"/>
</dbReference>
<keyword evidence="4" id="KW-0456">Lyase</keyword>
<name>A0A383CHJ6_9ZZZZ</name>
<dbReference type="GO" id="GO:0004794">
    <property type="term" value="F:threonine deaminase activity"/>
    <property type="evidence" value="ECO:0007669"/>
    <property type="project" value="TreeGrafter"/>
</dbReference>
<evidence type="ECO:0000256" key="2">
    <source>
        <dbReference type="ARBA" id="ARBA00010869"/>
    </source>
</evidence>
<dbReference type="GO" id="GO:0006567">
    <property type="term" value="P:L-threonine catabolic process"/>
    <property type="evidence" value="ECO:0007669"/>
    <property type="project" value="TreeGrafter"/>
</dbReference>
<dbReference type="PANTHER" id="PTHR48078">
    <property type="entry name" value="THREONINE DEHYDRATASE, MITOCHONDRIAL-RELATED"/>
    <property type="match status" value="1"/>
</dbReference>
<dbReference type="Gene3D" id="3.40.50.1100">
    <property type="match status" value="2"/>
</dbReference>
<dbReference type="PROSITE" id="PS00165">
    <property type="entry name" value="DEHYDRATASE_SER_THR"/>
    <property type="match status" value="1"/>
</dbReference>
<evidence type="ECO:0000313" key="6">
    <source>
        <dbReference type="EMBL" id="SVE31533.1"/>
    </source>
</evidence>
<dbReference type="AlphaFoldDB" id="A0A383CHJ6"/>
<comment type="similarity">
    <text evidence="2">Belongs to the serine/threonine dehydratase family.</text>
</comment>
<reference evidence="6" key="1">
    <citation type="submission" date="2018-05" db="EMBL/GenBank/DDBJ databases">
        <authorList>
            <person name="Lanie J.A."/>
            <person name="Ng W.-L."/>
            <person name="Kazmierczak K.M."/>
            <person name="Andrzejewski T.M."/>
            <person name="Davidsen T.M."/>
            <person name="Wayne K.J."/>
            <person name="Tettelin H."/>
            <person name="Glass J.I."/>
            <person name="Rusch D."/>
            <person name="Podicherti R."/>
            <person name="Tsui H.-C.T."/>
            <person name="Winkler M.E."/>
        </authorList>
    </citation>
    <scope>NUCLEOTIDE SEQUENCE</scope>
</reference>
<gene>
    <name evidence="6" type="ORF">METZ01_LOCUS484387</name>
</gene>
<comment type="cofactor">
    <cofactor evidence="1">
        <name>pyridoxal 5'-phosphate</name>
        <dbReference type="ChEBI" id="CHEBI:597326"/>
    </cofactor>
</comment>
<dbReference type="InterPro" id="IPR000634">
    <property type="entry name" value="Ser/Thr_deHydtase_PyrdxlP-BS"/>
</dbReference>
<dbReference type="GO" id="GO:0030170">
    <property type="term" value="F:pyridoxal phosphate binding"/>
    <property type="evidence" value="ECO:0007669"/>
    <property type="project" value="InterPro"/>
</dbReference>
<dbReference type="GO" id="GO:0006565">
    <property type="term" value="P:L-serine catabolic process"/>
    <property type="evidence" value="ECO:0007669"/>
    <property type="project" value="TreeGrafter"/>
</dbReference>
<dbReference type="InterPro" id="IPR001926">
    <property type="entry name" value="TrpB-like_PALP"/>
</dbReference>
<dbReference type="InterPro" id="IPR036052">
    <property type="entry name" value="TrpB-like_PALP_sf"/>
</dbReference>
<evidence type="ECO:0000256" key="1">
    <source>
        <dbReference type="ARBA" id="ARBA00001933"/>
    </source>
</evidence>
<dbReference type="SUPFAM" id="SSF53686">
    <property type="entry name" value="Tryptophan synthase beta subunit-like PLP-dependent enzymes"/>
    <property type="match status" value="1"/>
</dbReference>
<sequence>TTESNVHFKLESFQVTGSFKARGALNKILSLTNEERSWGVVSASTGNHGSAVAYASQQAGTECMIFVPKDASSSKMDDIKKFGADIEVYGSDCVQSEARAREVSAGTGKEYVSPYNDPLVMAGQGTIGL</sequence>